<dbReference type="SMART" id="SM00676">
    <property type="entry name" value="DM10"/>
    <property type="match status" value="3"/>
</dbReference>
<dbReference type="PROSITE" id="PS51336">
    <property type="entry name" value="DM10"/>
    <property type="match status" value="3"/>
</dbReference>
<keyword evidence="4" id="KW-0677">Repeat</keyword>
<sequence length="621" mass="69299">MVDPVVPMLPGMTFQDPRKPVARRAQTLCYVNGYAVPGEKTSSIARAPATMEFPTEEPKAPTSYPMSTLPKWVQFDRKVLRWNAFFKEAVTESLAENFRVRKCVIYMYLEDESIYVAEPKQHNSGIPQGVFLKRHKIPKNDVGDFYTRADVRVADTLTLYGRTFYVVSCDAFTRGFLTDQGFEVNEDVGFPDDPIDAYRETMKKDSKIPYPPPPRDDDLSRYIEAAAGAPSNALAADKLKKFLAHDRKVLRFFCVWDDREALFGENRPFVLHYYLSDDTVEVLEVAEPNSGRDPFPVFLRRGPLPNQKLEVDALGPTKTFSYYTFEDLKVGGHVRVYNRDFYIHDADNFTKAWYITNAGRTEADFPPISVEEEQMPIPQMAVPPYNGFGGHADSLQNCIALIPKPVKPDFEKQMTYAHTILRFKAKIVPDATHAVSDWDSDREFILSVYLANDTIAIYENPDRKKNIAGGKFLERQEVRKPNSSEAFVATDFYVGATVVVLRRSFELVEADSYTYAFMEEHPESFPRSDPEAVGGRLTAASAGREAALREALTGAEDSNGEVELADVANAFKSAGVECVAQEIITLGRKHAGSGAGKVSVSALLEAVSVGFALPAGEGEGQ</sequence>
<gene>
    <name evidence="8" type="ORF">MPUS1402_LOCUS9288</name>
</gene>
<proteinExistence type="predicted"/>
<evidence type="ECO:0000256" key="6">
    <source>
        <dbReference type="ARBA" id="ARBA00023273"/>
    </source>
</evidence>
<reference evidence="8" key="1">
    <citation type="submission" date="2021-01" db="EMBL/GenBank/DDBJ databases">
        <authorList>
            <person name="Corre E."/>
            <person name="Pelletier E."/>
            <person name="Niang G."/>
            <person name="Scheremetjew M."/>
            <person name="Finn R."/>
            <person name="Kale V."/>
            <person name="Holt S."/>
            <person name="Cochrane G."/>
            <person name="Meng A."/>
            <person name="Brown T."/>
            <person name="Cohen L."/>
        </authorList>
    </citation>
    <scope>NUCLEOTIDE SEQUENCE</scope>
    <source>
        <strain evidence="8">RCC1614</strain>
    </source>
</reference>
<evidence type="ECO:0000259" key="7">
    <source>
        <dbReference type="PROSITE" id="PS51336"/>
    </source>
</evidence>
<dbReference type="Gene3D" id="2.30.29.170">
    <property type="match status" value="3"/>
</dbReference>
<feature type="domain" description="DM10" evidence="7">
    <location>
        <begin position="417"/>
        <end position="522"/>
    </location>
</feature>
<dbReference type="OMA" id="RFSCKQP"/>
<dbReference type="GO" id="GO:0043014">
    <property type="term" value="F:alpha-tubulin binding"/>
    <property type="evidence" value="ECO:0007669"/>
    <property type="project" value="TreeGrafter"/>
</dbReference>
<dbReference type="InterPro" id="IPR006602">
    <property type="entry name" value="DM10_dom"/>
</dbReference>
<dbReference type="FunFam" id="2.30.29.170:FF:000002">
    <property type="entry name" value="EF-hand domain (C-terminal) containing 1"/>
    <property type="match status" value="1"/>
</dbReference>
<evidence type="ECO:0000256" key="4">
    <source>
        <dbReference type="ARBA" id="ARBA00022737"/>
    </source>
</evidence>
<dbReference type="PANTHER" id="PTHR12086">
    <property type="entry name" value="EF-HAND DOMAIN C-TERMINAL CONTAINING PROTEIN"/>
    <property type="match status" value="1"/>
</dbReference>
<feature type="domain" description="DM10" evidence="7">
    <location>
        <begin position="76"/>
        <end position="181"/>
    </location>
</feature>
<dbReference type="GO" id="GO:0072686">
    <property type="term" value="C:mitotic spindle"/>
    <property type="evidence" value="ECO:0007669"/>
    <property type="project" value="TreeGrafter"/>
</dbReference>
<dbReference type="GO" id="GO:0060285">
    <property type="term" value="P:cilium-dependent cell motility"/>
    <property type="evidence" value="ECO:0007669"/>
    <property type="project" value="TreeGrafter"/>
</dbReference>
<dbReference type="PANTHER" id="PTHR12086:SF9">
    <property type="entry name" value="EF-HAND DOMAIN-CONTAINING PROTEIN 1"/>
    <property type="match status" value="1"/>
</dbReference>
<dbReference type="FunFam" id="2.30.29.170:FF:000001">
    <property type="entry name" value="EF-hand domain containing 1"/>
    <property type="match status" value="1"/>
</dbReference>
<evidence type="ECO:0000313" key="8">
    <source>
        <dbReference type="EMBL" id="CAD8244570.1"/>
    </source>
</evidence>
<organism evidence="8">
    <name type="scientific">Micromonas pusilla</name>
    <name type="common">Picoplanktonic green alga</name>
    <name type="synonym">Chromulina pusilla</name>
    <dbReference type="NCBI Taxonomy" id="38833"/>
    <lineage>
        <taxon>Eukaryota</taxon>
        <taxon>Viridiplantae</taxon>
        <taxon>Chlorophyta</taxon>
        <taxon>Mamiellophyceae</taxon>
        <taxon>Mamiellales</taxon>
        <taxon>Mamiellaceae</taxon>
        <taxon>Micromonas</taxon>
    </lineage>
</organism>
<evidence type="ECO:0000256" key="2">
    <source>
        <dbReference type="ARBA" id="ARBA00004245"/>
    </source>
</evidence>
<keyword evidence="5" id="KW-0206">Cytoskeleton</keyword>
<keyword evidence="3" id="KW-0963">Cytoplasm</keyword>
<dbReference type="AlphaFoldDB" id="A0A7R9TT95"/>
<dbReference type="Pfam" id="PF06565">
    <property type="entry name" value="DM10_dom"/>
    <property type="match status" value="3"/>
</dbReference>
<evidence type="ECO:0000256" key="3">
    <source>
        <dbReference type="ARBA" id="ARBA00022490"/>
    </source>
</evidence>
<dbReference type="GO" id="GO:0007052">
    <property type="term" value="P:mitotic spindle organization"/>
    <property type="evidence" value="ECO:0007669"/>
    <property type="project" value="TreeGrafter"/>
</dbReference>
<dbReference type="GO" id="GO:0005930">
    <property type="term" value="C:axoneme"/>
    <property type="evidence" value="ECO:0007669"/>
    <property type="project" value="TreeGrafter"/>
</dbReference>
<protein>
    <recommendedName>
        <fullName evidence="7">DM10 domain-containing protein</fullName>
    </recommendedName>
</protein>
<evidence type="ECO:0000256" key="5">
    <source>
        <dbReference type="ARBA" id="ARBA00023212"/>
    </source>
</evidence>
<dbReference type="FunFam" id="2.30.29.170:FF:000004">
    <property type="entry name" value="EF-hand domain containing 2"/>
    <property type="match status" value="1"/>
</dbReference>
<keyword evidence="6" id="KW-0966">Cell projection</keyword>
<accession>A0A7R9TT95</accession>
<comment type="subcellular location">
    <subcellularLocation>
        <location evidence="1">Cell projection</location>
        <location evidence="1">Cilium</location>
    </subcellularLocation>
    <subcellularLocation>
        <location evidence="2">Cytoplasm</location>
        <location evidence="2">Cytoskeleton</location>
    </subcellularLocation>
</comment>
<evidence type="ECO:0000256" key="1">
    <source>
        <dbReference type="ARBA" id="ARBA00004138"/>
    </source>
</evidence>
<dbReference type="InterPro" id="IPR040193">
    <property type="entry name" value="EFHC1/EFHC2/EFHB"/>
</dbReference>
<dbReference type="GO" id="GO:0000281">
    <property type="term" value="P:mitotic cytokinesis"/>
    <property type="evidence" value="ECO:0007669"/>
    <property type="project" value="TreeGrafter"/>
</dbReference>
<feature type="domain" description="DM10" evidence="7">
    <location>
        <begin position="246"/>
        <end position="358"/>
    </location>
</feature>
<dbReference type="EMBL" id="HBDY01012259">
    <property type="protein sequence ID" value="CAD8244570.1"/>
    <property type="molecule type" value="Transcribed_RNA"/>
</dbReference>
<name>A0A7R9TT95_MICPS</name>